<evidence type="ECO:0000256" key="2">
    <source>
        <dbReference type="ARBA" id="ARBA00023315"/>
    </source>
</evidence>
<dbReference type="GO" id="GO:0016747">
    <property type="term" value="F:acyltransferase activity, transferring groups other than amino-acyl groups"/>
    <property type="evidence" value="ECO:0007669"/>
    <property type="project" value="UniProtKB-ARBA"/>
</dbReference>
<gene>
    <name evidence="4" type="ORF">PVAP13_9NG389446</name>
</gene>
<keyword evidence="5" id="KW-1185">Reference proteome</keyword>
<name>A0A8T0MM64_PANVG</name>
<dbReference type="InterPro" id="IPR023213">
    <property type="entry name" value="CAT-like_dom_sf"/>
</dbReference>
<dbReference type="EMBL" id="CM029054">
    <property type="protein sequence ID" value="KAG2538065.1"/>
    <property type="molecule type" value="Genomic_DNA"/>
</dbReference>
<evidence type="ECO:0000313" key="4">
    <source>
        <dbReference type="EMBL" id="KAG2538065.1"/>
    </source>
</evidence>
<feature type="compositionally biased region" description="Pro residues" evidence="3">
    <location>
        <begin position="79"/>
        <end position="93"/>
    </location>
</feature>
<feature type="compositionally biased region" description="Low complexity" evidence="3">
    <location>
        <begin position="25"/>
        <end position="36"/>
    </location>
</feature>
<keyword evidence="2" id="KW-0012">Acyltransferase</keyword>
<dbReference type="InterPro" id="IPR051504">
    <property type="entry name" value="Plant_metabolite_acyltrans"/>
</dbReference>
<comment type="caution">
    <text evidence="4">The sequence shown here is derived from an EMBL/GenBank/DDBJ whole genome shotgun (WGS) entry which is preliminary data.</text>
</comment>
<dbReference type="AlphaFoldDB" id="A0A8T0MM64"/>
<feature type="region of interest" description="Disordered" evidence="3">
    <location>
        <begin position="69"/>
        <end position="93"/>
    </location>
</feature>
<feature type="region of interest" description="Disordered" evidence="3">
    <location>
        <begin position="1"/>
        <end position="36"/>
    </location>
</feature>
<accession>A0A8T0MM64</accession>
<dbReference type="PANTHER" id="PTHR31625">
    <property type="match status" value="1"/>
</dbReference>
<dbReference type="Gene3D" id="3.30.559.10">
    <property type="entry name" value="Chloramphenicol acetyltransferase-like domain"/>
    <property type="match status" value="1"/>
</dbReference>
<dbReference type="Proteomes" id="UP000823388">
    <property type="component" value="Chromosome 9N"/>
</dbReference>
<protein>
    <submittedName>
        <fullName evidence="4">Uncharacterized protein</fullName>
    </submittedName>
</protein>
<evidence type="ECO:0000313" key="5">
    <source>
        <dbReference type="Proteomes" id="UP000823388"/>
    </source>
</evidence>
<sequence length="184" mass="19100">MLSLATFSPPARHPNPAPPGPPSCAPQAYPAASSPAGASALRRASLCRASSLRRATSLRQASYLRRATSLRRRLVPSSASPPPARSSPPPPSSPLQVLACAASCYQRAKVATATSTPTEASTGYDRTCLLFSVDHRSRTNPPLPDKYLGSCVGPALALAPKDALAASGVGGLLSQWSRQGSTRR</sequence>
<feature type="compositionally biased region" description="Pro residues" evidence="3">
    <location>
        <begin position="11"/>
        <end position="24"/>
    </location>
</feature>
<proteinExistence type="predicted"/>
<reference evidence="4" key="1">
    <citation type="submission" date="2020-05" db="EMBL/GenBank/DDBJ databases">
        <title>WGS assembly of Panicum virgatum.</title>
        <authorList>
            <person name="Lovell J.T."/>
            <person name="Jenkins J."/>
            <person name="Shu S."/>
            <person name="Juenger T.E."/>
            <person name="Schmutz J."/>
        </authorList>
    </citation>
    <scope>NUCLEOTIDE SEQUENCE</scope>
    <source>
        <strain evidence="4">AP13</strain>
    </source>
</reference>
<evidence type="ECO:0000256" key="3">
    <source>
        <dbReference type="SAM" id="MobiDB-lite"/>
    </source>
</evidence>
<evidence type="ECO:0000256" key="1">
    <source>
        <dbReference type="ARBA" id="ARBA00022679"/>
    </source>
</evidence>
<keyword evidence="1" id="KW-0808">Transferase</keyword>
<organism evidence="4 5">
    <name type="scientific">Panicum virgatum</name>
    <name type="common">Blackwell switchgrass</name>
    <dbReference type="NCBI Taxonomy" id="38727"/>
    <lineage>
        <taxon>Eukaryota</taxon>
        <taxon>Viridiplantae</taxon>
        <taxon>Streptophyta</taxon>
        <taxon>Embryophyta</taxon>
        <taxon>Tracheophyta</taxon>
        <taxon>Spermatophyta</taxon>
        <taxon>Magnoliopsida</taxon>
        <taxon>Liliopsida</taxon>
        <taxon>Poales</taxon>
        <taxon>Poaceae</taxon>
        <taxon>PACMAD clade</taxon>
        <taxon>Panicoideae</taxon>
        <taxon>Panicodae</taxon>
        <taxon>Paniceae</taxon>
        <taxon>Panicinae</taxon>
        <taxon>Panicum</taxon>
        <taxon>Panicum sect. Hiantes</taxon>
    </lineage>
</organism>